<comment type="caution">
    <text evidence="9">The sequence shown here is derived from an EMBL/GenBank/DDBJ whole genome shotgun (WGS) entry which is preliminary data.</text>
</comment>
<evidence type="ECO:0000256" key="2">
    <source>
        <dbReference type="ARBA" id="ARBA00022475"/>
    </source>
</evidence>
<dbReference type="GO" id="GO:0005886">
    <property type="term" value="C:plasma membrane"/>
    <property type="evidence" value="ECO:0007669"/>
    <property type="project" value="UniProtKB-SubCell"/>
</dbReference>
<evidence type="ECO:0000256" key="6">
    <source>
        <dbReference type="ARBA" id="ARBA00023136"/>
    </source>
</evidence>
<name>A0A1E5XSV0_9HYPH</name>
<sequence length="243" mass="27072">MIDLSKPWPFGLTRRRAPWFFLGFVVLIAALHLLDRPLSAWGQGLPDSVRAVFFWITEWGKSDWILIPTFIAWLAAWLLSLLTRDNLRLALRELAVLAGFIFLGVGLPGLVSTLLKRAIGRGRPETWTSEMPLSFQSFNWSAYNYQSFPSGHSTTAFAFAAVLAFLWPKAFWPAMLFAAAIAVSRVIVGEHYPTDITAGALLGVLGAYAVRQLFVSRGWLFAATASGTERRPFAALRTLLVRQ</sequence>
<keyword evidence="5 7" id="KW-1133">Transmembrane helix</keyword>
<evidence type="ECO:0000256" key="5">
    <source>
        <dbReference type="ARBA" id="ARBA00022989"/>
    </source>
</evidence>
<comment type="subcellular location">
    <subcellularLocation>
        <location evidence="1">Cell membrane</location>
        <topology evidence="1">Multi-pass membrane protein</topology>
    </subcellularLocation>
</comment>
<feature type="transmembrane region" description="Helical" evidence="7">
    <location>
        <begin position="64"/>
        <end position="82"/>
    </location>
</feature>
<dbReference type="SMART" id="SM00014">
    <property type="entry name" value="acidPPc"/>
    <property type="match status" value="1"/>
</dbReference>
<dbReference type="Pfam" id="PF01569">
    <property type="entry name" value="PAP2"/>
    <property type="match status" value="1"/>
</dbReference>
<dbReference type="PANTHER" id="PTHR14969">
    <property type="entry name" value="SPHINGOSINE-1-PHOSPHATE PHOSPHOHYDROLASE"/>
    <property type="match status" value="1"/>
</dbReference>
<gene>
    <name evidence="9" type="ORF">VW23_001090</name>
</gene>
<keyword evidence="2" id="KW-1003">Cell membrane</keyword>
<keyword evidence="6 7" id="KW-0472">Membrane</keyword>
<dbReference type="InterPro" id="IPR036938">
    <property type="entry name" value="PAP2/HPO_sf"/>
</dbReference>
<keyword evidence="3 7" id="KW-0812">Transmembrane</keyword>
<evidence type="ECO:0000256" key="4">
    <source>
        <dbReference type="ARBA" id="ARBA00022801"/>
    </source>
</evidence>
<evidence type="ECO:0000313" key="9">
    <source>
        <dbReference type="EMBL" id="OEO31691.1"/>
    </source>
</evidence>
<dbReference type="Proteomes" id="UP000095463">
    <property type="component" value="Unassembled WGS sequence"/>
</dbReference>
<feature type="domain" description="Phosphatidic acid phosphatase type 2/haloperoxidase" evidence="8">
    <location>
        <begin position="97"/>
        <end position="211"/>
    </location>
</feature>
<dbReference type="EMBL" id="LAJE02000146">
    <property type="protein sequence ID" value="OEO31691.1"/>
    <property type="molecule type" value="Genomic_DNA"/>
</dbReference>
<keyword evidence="4" id="KW-0378">Hydrolase</keyword>
<dbReference type="PANTHER" id="PTHR14969:SF62">
    <property type="entry name" value="DECAPRENYLPHOSPHORYL-5-PHOSPHORIBOSE PHOSPHATASE RV3807C-RELATED"/>
    <property type="match status" value="1"/>
</dbReference>
<proteinExistence type="predicted"/>
<feature type="transmembrane region" description="Helical" evidence="7">
    <location>
        <begin position="94"/>
        <end position="115"/>
    </location>
</feature>
<dbReference type="RefSeq" id="WP_069909133.1">
    <property type="nucleotide sequence ID" value="NZ_LAJE02000146.1"/>
</dbReference>
<dbReference type="SUPFAM" id="SSF48317">
    <property type="entry name" value="Acid phosphatase/Vanadium-dependent haloperoxidase"/>
    <property type="match status" value="1"/>
</dbReference>
<dbReference type="Gene3D" id="1.20.144.10">
    <property type="entry name" value="Phosphatidic acid phosphatase type 2/haloperoxidase"/>
    <property type="match status" value="1"/>
</dbReference>
<keyword evidence="10" id="KW-1185">Reference proteome</keyword>
<organism evidence="9 10">
    <name type="scientific">Devosia insulae DS-56</name>
    <dbReference type="NCBI Taxonomy" id="1116389"/>
    <lineage>
        <taxon>Bacteria</taxon>
        <taxon>Pseudomonadati</taxon>
        <taxon>Pseudomonadota</taxon>
        <taxon>Alphaproteobacteria</taxon>
        <taxon>Hyphomicrobiales</taxon>
        <taxon>Devosiaceae</taxon>
        <taxon>Devosia</taxon>
    </lineage>
</organism>
<evidence type="ECO:0000256" key="1">
    <source>
        <dbReference type="ARBA" id="ARBA00004651"/>
    </source>
</evidence>
<accession>A0A1E5XSV0</accession>
<evidence type="ECO:0000259" key="8">
    <source>
        <dbReference type="SMART" id="SM00014"/>
    </source>
</evidence>
<evidence type="ECO:0000256" key="7">
    <source>
        <dbReference type="SAM" id="Phobius"/>
    </source>
</evidence>
<dbReference type="OrthoDB" id="9780507at2"/>
<reference evidence="9 10" key="1">
    <citation type="journal article" date="2015" name="Genome Announc.">
        <title>Genome Assemblies of Three Soil-Associated Devosia species: D. insulae, D. limi, and D. soli.</title>
        <authorList>
            <person name="Hassan Y.I."/>
            <person name="Lepp D."/>
            <person name="Zhou T."/>
        </authorList>
    </citation>
    <scope>NUCLEOTIDE SEQUENCE [LARGE SCALE GENOMIC DNA]</scope>
    <source>
        <strain evidence="9 10">DS-56</strain>
    </source>
</reference>
<protein>
    <recommendedName>
        <fullName evidence="8">Phosphatidic acid phosphatase type 2/haloperoxidase domain-containing protein</fullName>
    </recommendedName>
</protein>
<evidence type="ECO:0000313" key="10">
    <source>
        <dbReference type="Proteomes" id="UP000095463"/>
    </source>
</evidence>
<dbReference type="GO" id="GO:0016787">
    <property type="term" value="F:hydrolase activity"/>
    <property type="evidence" value="ECO:0007669"/>
    <property type="project" value="UniProtKB-KW"/>
</dbReference>
<dbReference type="InterPro" id="IPR000326">
    <property type="entry name" value="PAP2/HPO"/>
</dbReference>
<feature type="transmembrane region" description="Helical" evidence="7">
    <location>
        <begin position="156"/>
        <end position="183"/>
    </location>
</feature>
<dbReference type="AlphaFoldDB" id="A0A1E5XSV0"/>
<evidence type="ECO:0000256" key="3">
    <source>
        <dbReference type="ARBA" id="ARBA00022692"/>
    </source>
</evidence>